<feature type="region of interest" description="Disordered" evidence="1">
    <location>
        <begin position="1"/>
        <end position="36"/>
    </location>
</feature>
<sequence>MSKKSSNAKIEGRVRNDDEQGALRKKNWRRAQATGTRVSVEARKQLGLNNNPGHQLSYAELALHIQATLEILQIRNHLKYEAGLSRAIIVALITKII</sequence>
<evidence type="ECO:0000256" key="1">
    <source>
        <dbReference type="SAM" id="MobiDB-lite"/>
    </source>
</evidence>
<comment type="caution">
    <text evidence="2">The sequence shown here is derived from an EMBL/GenBank/DDBJ whole genome shotgun (WGS) entry which is preliminary data.</text>
</comment>
<name>A0AAV7QIM6_PLEWA</name>
<accession>A0AAV7QIM6</accession>
<feature type="compositionally biased region" description="Basic and acidic residues" evidence="1">
    <location>
        <begin position="10"/>
        <end position="22"/>
    </location>
</feature>
<evidence type="ECO:0000313" key="3">
    <source>
        <dbReference type="Proteomes" id="UP001066276"/>
    </source>
</evidence>
<proteinExistence type="predicted"/>
<dbReference type="AlphaFoldDB" id="A0AAV7QIM6"/>
<organism evidence="2 3">
    <name type="scientific">Pleurodeles waltl</name>
    <name type="common">Iberian ribbed newt</name>
    <dbReference type="NCBI Taxonomy" id="8319"/>
    <lineage>
        <taxon>Eukaryota</taxon>
        <taxon>Metazoa</taxon>
        <taxon>Chordata</taxon>
        <taxon>Craniata</taxon>
        <taxon>Vertebrata</taxon>
        <taxon>Euteleostomi</taxon>
        <taxon>Amphibia</taxon>
        <taxon>Batrachia</taxon>
        <taxon>Caudata</taxon>
        <taxon>Salamandroidea</taxon>
        <taxon>Salamandridae</taxon>
        <taxon>Pleurodelinae</taxon>
        <taxon>Pleurodeles</taxon>
    </lineage>
</organism>
<evidence type="ECO:0000313" key="2">
    <source>
        <dbReference type="EMBL" id="KAJ1139172.1"/>
    </source>
</evidence>
<dbReference type="EMBL" id="JANPWB010000010">
    <property type="protein sequence ID" value="KAJ1139172.1"/>
    <property type="molecule type" value="Genomic_DNA"/>
</dbReference>
<keyword evidence="3" id="KW-1185">Reference proteome</keyword>
<protein>
    <submittedName>
        <fullName evidence="2">Uncharacterized protein</fullName>
    </submittedName>
</protein>
<reference evidence="2" key="1">
    <citation type="journal article" date="2022" name="bioRxiv">
        <title>Sequencing and chromosome-scale assembly of the giantPleurodeles waltlgenome.</title>
        <authorList>
            <person name="Brown T."/>
            <person name="Elewa A."/>
            <person name="Iarovenko S."/>
            <person name="Subramanian E."/>
            <person name="Araus A.J."/>
            <person name="Petzold A."/>
            <person name="Susuki M."/>
            <person name="Suzuki K.-i.T."/>
            <person name="Hayashi T."/>
            <person name="Toyoda A."/>
            <person name="Oliveira C."/>
            <person name="Osipova E."/>
            <person name="Leigh N.D."/>
            <person name="Simon A."/>
            <person name="Yun M.H."/>
        </authorList>
    </citation>
    <scope>NUCLEOTIDE SEQUENCE</scope>
    <source>
        <strain evidence="2">20211129_DDA</strain>
        <tissue evidence="2">Liver</tissue>
    </source>
</reference>
<gene>
    <name evidence="2" type="ORF">NDU88_005549</name>
</gene>
<dbReference type="Proteomes" id="UP001066276">
    <property type="component" value="Chromosome 6"/>
</dbReference>